<keyword evidence="3" id="KW-0472">Membrane</keyword>
<dbReference type="AlphaFoldDB" id="A0A5R8KG66"/>
<gene>
    <name evidence="5" type="ORF">FEM03_07035</name>
</gene>
<dbReference type="Proteomes" id="UP000306196">
    <property type="component" value="Unassembled WGS sequence"/>
</dbReference>
<evidence type="ECO:0000313" key="6">
    <source>
        <dbReference type="Proteomes" id="UP000306196"/>
    </source>
</evidence>
<dbReference type="InterPro" id="IPR012373">
    <property type="entry name" value="Ferrdict_sens_TM"/>
</dbReference>
<feature type="transmembrane region" description="Helical" evidence="3">
    <location>
        <begin position="80"/>
        <end position="98"/>
    </location>
</feature>
<dbReference type="OrthoDB" id="176279at2"/>
<dbReference type="InterPro" id="IPR013320">
    <property type="entry name" value="ConA-like_dom_sf"/>
</dbReference>
<sequence>MKLSDDEILRLNRWLHDLEEGQLSDEDAKMLADALKMSEQARRYYVQRGVLMAGLCELTDEAQSANGLMSIRKVDKLSKWFYLSALTCVLMMGLFFWLRRENEAVEMVEARDRGCAILVEAVNAQWGDEGASHRVGMPVAAGRLNLRSGLARLEFYSGASMTLEGPCELEVVSVDEAKCLAGRLRVNVSPHARGFRLVTPDAKVVDLGTEFGLWVDETGKSEVHVFDGEVEVYPEAQTQKVSLTTGQLWDGRAGDSATDRGAEAHAFVELDDLRSLSHESAQLRRQAWRAGMEEVLNDPRLLVGYAFEPETDWGRTLPNSAKGAAEGTHGSIVGARWVQGRWAGKKALQFKSPGDRVRVQVDGELQAITLCAWVSVDGLDRRWNSLFLTDGFQPGNPHWQIENDGRVVLGVRKDKKEWSQFVFRTEPAFGAENMGLWYHLAVTFDLKSGIGRNYVNGKLVAEYLEKGIPSGTRMRIGMAELGNWGLPVSGAKSTEIRNFNGRMDEFLLYREALSVDEVRKIYEMGKPE</sequence>
<protein>
    <submittedName>
        <fullName evidence="5">Iron dicitrate transport regulator FecR</fullName>
    </submittedName>
</protein>
<name>A0A5R8KG66_9BACT</name>
<dbReference type="InterPro" id="IPR006558">
    <property type="entry name" value="LamG-like"/>
</dbReference>
<dbReference type="PANTHER" id="PTHR30273">
    <property type="entry name" value="PERIPLASMIC SIGNAL SENSOR AND SIGMA FACTOR ACTIVATOR FECR-RELATED"/>
    <property type="match status" value="1"/>
</dbReference>
<keyword evidence="1" id="KW-0732">Signal</keyword>
<evidence type="ECO:0000256" key="2">
    <source>
        <dbReference type="ARBA" id="ARBA00023157"/>
    </source>
</evidence>
<evidence type="ECO:0000259" key="4">
    <source>
        <dbReference type="SMART" id="SM00560"/>
    </source>
</evidence>
<dbReference type="Gene3D" id="2.60.120.1440">
    <property type="match status" value="1"/>
</dbReference>
<dbReference type="RefSeq" id="WP_138085495.1">
    <property type="nucleotide sequence ID" value="NZ_VAUV01000005.1"/>
</dbReference>
<reference evidence="5 6" key="1">
    <citation type="submission" date="2019-05" db="EMBL/GenBank/DDBJ databases">
        <title>Verrucobacter flavum gen. nov., sp. nov. a new member of the family Verrucomicrobiaceae.</title>
        <authorList>
            <person name="Szuroczki S."/>
            <person name="Abbaszade G."/>
            <person name="Szabo A."/>
            <person name="Felfoldi T."/>
            <person name="Schumann P."/>
            <person name="Boka K."/>
            <person name="Keki Z."/>
            <person name="Toumi M."/>
            <person name="Toth E."/>
        </authorList>
    </citation>
    <scope>NUCLEOTIDE SEQUENCE [LARGE SCALE GENOMIC DNA]</scope>
    <source>
        <strain evidence="5 6">MG-N-17</strain>
    </source>
</reference>
<dbReference type="EMBL" id="VAUV01000005">
    <property type="protein sequence ID" value="TLD71280.1"/>
    <property type="molecule type" value="Genomic_DNA"/>
</dbReference>
<dbReference type="GO" id="GO:0016989">
    <property type="term" value="F:sigma factor antagonist activity"/>
    <property type="evidence" value="ECO:0007669"/>
    <property type="project" value="TreeGrafter"/>
</dbReference>
<keyword evidence="3" id="KW-1133">Transmembrane helix</keyword>
<evidence type="ECO:0000256" key="3">
    <source>
        <dbReference type="SAM" id="Phobius"/>
    </source>
</evidence>
<dbReference type="InterPro" id="IPR006860">
    <property type="entry name" value="FecR"/>
</dbReference>
<comment type="caution">
    <text evidence="5">The sequence shown here is derived from an EMBL/GenBank/DDBJ whole genome shotgun (WGS) entry which is preliminary data.</text>
</comment>
<proteinExistence type="predicted"/>
<dbReference type="Gene3D" id="2.60.120.200">
    <property type="match status" value="1"/>
</dbReference>
<keyword evidence="3" id="KW-0812">Transmembrane</keyword>
<keyword evidence="2" id="KW-1015">Disulfide bond</keyword>
<evidence type="ECO:0000256" key="1">
    <source>
        <dbReference type="ARBA" id="ARBA00022729"/>
    </source>
</evidence>
<dbReference type="Pfam" id="PF13385">
    <property type="entry name" value="Laminin_G_3"/>
    <property type="match status" value="1"/>
</dbReference>
<dbReference type="Pfam" id="PF04773">
    <property type="entry name" value="FecR"/>
    <property type="match status" value="1"/>
</dbReference>
<dbReference type="SUPFAM" id="SSF49899">
    <property type="entry name" value="Concanavalin A-like lectins/glucanases"/>
    <property type="match status" value="1"/>
</dbReference>
<dbReference type="PANTHER" id="PTHR30273:SF2">
    <property type="entry name" value="PROTEIN FECR"/>
    <property type="match status" value="1"/>
</dbReference>
<keyword evidence="6" id="KW-1185">Reference proteome</keyword>
<organism evidence="5 6">
    <name type="scientific">Phragmitibacter flavus</name>
    <dbReference type="NCBI Taxonomy" id="2576071"/>
    <lineage>
        <taxon>Bacteria</taxon>
        <taxon>Pseudomonadati</taxon>
        <taxon>Verrucomicrobiota</taxon>
        <taxon>Verrucomicrobiia</taxon>
        <taxon>Verrucomicrobiales</taxon>
        <taxon>Verrucomicrobiaceae</taxon>
        <taxon>Phragmitibacter</taxon>
    </lineage>
</organism>
<accession>A0A5R8KG66</accession>
<evidence type="ECO:0000313" key="5">
    <source>
        <dbReference type="EMBL" id="TLD71280.1"/>
    </source>
</evidence>
<dbReference type="SMART" id="SM00560">
    <property type="entry name" value="LamGL"/>
    <property type="match status" value="1"/>
</dbReference>
<feature type="domain" description="LamG-like jellyroll fold" evidence="4">
    <location>
        <begin position="366"/>
        <end position="516"/>
    </location>
</feature>